<organism evidence="8 9">
    <name type="scientific">Desulfobaculum xiamenense</name>
    <dbReference type="NCBI Taxonomy" id="995050"/>
    <lineage>
        <taxon>Bacteria</taxon>
        <taxon>Pseudomonadati</taxon>
        <taxon>Thermodesulfobacteriota</taxon>
        <taxon>Desulfovibrionia</taxon>
        <taxon>Desulfovibrionales</taxon>
        <taxon>Desulfovibrionaceae</taxon>
        <taxon>Desulfobaculum</taxon>
    </lineage>
</organism>
<evidence type="ECO:0000313" key="8">
    <source>
        <dbReference type="EMBL" id="NJB68582.1"/>
    </source>
</evidence>
<evidence type="ECO:0000313" key="9">
    <source>
        <dbReference type="Proteomes" id="UP000580856"/>
    </source>
</evidence>
<evidence type="ECO:0000256" key="2">
    <source>
        <dbReference type="ARBA" id="ARBA00022723"/>
    </source>
</evidence>
<keyword evidence="6" id="KW-0249">Electron transport</keyword>
<name>A0A846QQ03_9BACT</name>
<dbReference type="RefSeq" id="WP_167941634.1">
    <property type="nucleotide sequence ID" value="NZ_JAATJA010000002.1"/>
</dbReference>
<dbReference type="AlphaFoldDB" id="A0A846QQ03"/>
<dbReference type="PROSITE" id="PS51379">
    <property type="entry name" value="4FE4S_FER_2"/>
    <property type="match status" value="2"/>
</dbReference>
<keyword evidence="2 6" id="KW-0479">Metal-binding</keyword>
<gene>
    <name evidence="8" type="ORF">GGQ74_002255</name>
</gene>
<dbReference type="Gene3D" id="1.10.1060.10">
    <property type="entry name" value="Alpha-helical ferredoxin"/>
    <property type="match status" value="1"/>
</dbReference>
<keyword evidence="6" id="KW-0813">Transport</keyword>
<proteinExistence type="predicted"/>
<dbReference type="GO" id="GO:0051539">
    <property type="term" value="F:4 iron, 4 sulfur cluster binding"/>
    <property type="evidence" value="ECO:0007669"/>
    <property type="project" value="UniProtKB-UniRule"/>
</dbReference>
<dbReference type="EC" id="1.1.99.14" evidence="6"/>
<accession>A0A846QQ03</accession>
<sequence>MADLQKLATMLQELDDQMAACMKCGMCQGVCPVFAETMAEADVTRGKIALLENLAHELVVDAEGVKDKLNKCLLCGSCAANCPSGVRIMDIFLKARCIVNGYLGLSPAKKAILRGMLTRPKLFNALLDTAGKFQGLVTSKADEIVGTSCSRLMSPIIGERHFKPLAKEPLHAAVPSLDTAVGASGLKIAFYPGCAVDKFFPQVGHAAFKIFRHHGVGVFMPEGQACCGLPSLASGDMESFLRLVELNVKLFGQMPFDYLVTPCGSCTAAFKEVWPKFAAEMPSAIRHAAMTLADKAIDINAFIVDKLGVEVPTEAPKGGTPLTYHDPCHLDKSLHVTAQPRALLRSNPNYEFREMSEHNRCCGCGGSFNLYHYDVSKKIGERKRENIVASGAKVVATGCPACMLQISDMLSQAGDGIAVKHAIEIYAETLG</sequence>
<dbReference type="PANTHER" id="PTHR32479">
    <property type="entry name" value="GLYCOLATE OXIDASE IRON-SULFUR SUBUNIT"/>
    <property type="match status" value="1"/>
</dbReference>
<comment type="cofactor">
    <cofactor evidence="6">
        <name>[4Fe-4S] cluster</name>
        <dbReference type="ChEBI" id="CHEBI:49883"/>
    </cofactor>
    <text evidence="6">Binds 2 [4Fe-4S] clusters.</text>
</comment>
<dbReference type="InterPro" id="IPR017900">
    <property type="entry name" value="4Fe4S_Fe_S_CS"/>
</dbReference>
<reference evidence="8 9" key="1">
    <citation type="submission" date="2020-03" db="EMBL/GenBank/DDBJ databases">
        <title>Genomic Encyclopedia of Type Strains, Phase IV (KMG-IV): sequencing the most valuable type-strain genomes for metagenomic binning, comparative biology and taxonomic classification.</title>
        <authorList>
            <person name="Goeker M."/>
        </authorList>
    </citation>
    <scope>NUCLEOTIDE SEQUENCE [LARGE SCALE GENOMIC DNA]</scope>
    <source>
        <strain evidence="8 9">DSM 24233</strain>
    </source>
</reference>
<keyword evidence="5 6" id="KW-0411">Iron-sulfur</keyword>
<dbReference type="InterPro" id="IPR004017">
    <property type="entry name" value="Cys_rich_dom"/>
</dbReference>
<comment type="catalytic activity">
    <reaction evidence="6">
        <text>(R)-lactate + A = pyruvate + AH2</text>
        <dbReference type="Rhea" id="RHEA:15089"/>
        <dbReference type="ChEBI" id="CHEBI:13193"/>
        <dbReference type="ChEBI" id="CHEBI:15361"/>
        <dbReference type="ChEBI" id="CHEBI:16004"/>
        <dbReference type="ChEBI" id="CHEBI:17499"/>
    </reaction>
</comment>
<feature type="domain" description="4Fe-4S ferredoxin-type" evidence="7">
    <location>
        <begin position="10"/>
        <end position="41"/>
    </location>
</feature>
<evidence type="ECO:0000256" key="3">
    <source>
        <dbReference type="ARBA" id="ARBA00022737"/>
    </source>
</evidence>
<keyword evidence="4 6" id="KW-0408">Iron</keyword>
<dbReference type="InterPro" id="IPR017896">
    <property type="entry name" value="4Fe4S_Fe-S-bd"/>
</dbReference>
<dbReference type="PANTHER" id="PTHR32479:SF20">
    <property type="entry name" value="GLYCOLATE OXIDASE IRON-SULFUR SUBUNIT"/>
    <property type="match status" value="1"/>
</dbReference>
<dbReference type="PROSITE" id="PS00198">
    <property type="entry name" value="4FE4S_FER_1"/>
    <property type="match status" value="1"/>
</dbReference>
<evidence type="ECO:0000256" key="4">
    <source>
        <dbReference type="ARBA" id="ARBA00023004"/>
    </source>
</evidence>
<keyword evidence="9" id="KW-1185">Reference proteome</keyword>
<evidence type="ECO:0000256" key="1">
    <source>
        <dbReference type="ARBA" id="ARBA00022485"/>
    </source>
</evidence>
<keyword evidence="1 6" id="KW-0004">4Fe-4S</keyword>
<dbReference type="PIRSF" id="PIRSF000139">
    <property type="entry name" value="Glc_ox_4Fe-4S"/>
    <property type="match status" value="1"/>
</dbReference>
<dbReference type="EMBL" id="JAATJA010000002">
    <property type="protein sequence ID" value="NJB68582.1"/>
    <property type="molecule type" value="Genomic_DNA"/>
</dbReference>
<protein>
    <recommendedName>
        <fullName evidence="6">Glycolate oxidase iron-sulfur subunit</fullName>
        <ecNumber evidence="6">1.1.99.14</ecNumber>
    </recommendedName>
</protein>
<comment type="function">
    <text evidence="6">Component of a complex that catalyzes the oxidation of glycolate to glyoxylate.</text>
</comment>
<dbReference type="Pfam" id="PF13183">
    <property type="entry name" value="Fer4_8"/>
    <property type="match status" value="1"/>
</dbReference>
<dbReference type="GO" id="GO:0046872">
    <property type="term" value="F:metal ion binding"/>
    <property type="evidence" value="ECO:0007669"/>
    <property type="project" value="UniProtKB-UniRule"/>
</dbReference>
<evidence type="ECO:0000256" key="6">
    <source>
        <dbReference type="PIRNR" id="PIRNR000139"/>
    </source>
</evidence>
<dbReference type="InterPro" id="IPR012257">
    <property type="entry name" value="Glc_ox_4Fe-4S"/>
</dbReference>
<dbReference type="Proteomes" id="UP000580856">
    <property type="component" value="Unassembled WGS sequence"/>
</dbReference>
<comment type="catalytic activity">
    <reaction evidence="6">
        <text>glycolate + A = glyoxylate + AH2</text>
        <dbReference type="Rhea" id="RHEA:21264"/>
        <dbReference type="ChEBI" id="CHEBI:13193"/>
        <dbReference type="ChEBI" id="CHEBI:17499"/>
        <dbReference type="ChEBI" id="CHEBI:29805"/>
        <dbReference type="ChEBI" id="CHEBI:36655"/>
        <dbReference type="EC" id="1.1.99.14"/>
    </reaction>
</comment>
<keyword evidence="3" id="KW-0677">Repeat</keyword>
<comment type="caution">
    <text evidence="8">The sequence shown here is derived from an EMBL/GenBank/DDBJ whole genome shotgun (WGS) entry which is preliminary data.</text>
</comment>
<dbReference type="Pfam" id="PF02754">
    <property type="entry name" value="CCG"/>
    <property type="match status" value="2"/>
</dbReference>
<dbReference type="InterPro" id="IPR009051">
    <property type="entry name" value="Helical_ferredxn"/>
</dbReference>
<evidence type="ECO:0000259" key="7">
    <source>
        <dbReference type="PROSITE" id="PS51379"/>
    </source>
</evidence>
<dbReference type="SUPFAM" id="SSF46548">
    <property type="entry name" value="alpha-helical ferredoxin"/>
    <property type="match status" value="1"/>
</dbReference>
<evidence type="ECO:0000256" key="5">
    <source>
        <dbReference type="ARBA" id="ARBA00023014"/>
    </source>
</evidence>
<feature type="domain" description="4Fe-4S ferredoxin-type" evidence="7">
    <location>
        <begin position="62"/>
        <end position="92"/>
    </location>
</feature>
<dbReference type="GO" id="GO:0019154">
    <property type="term" value="F:glycolate dehydrogenase activity"/>
    <property type="evidence" value="ECO:0007669"/>
    <property type="project" value="UniProtKB-EC"/>
</dbReference>